<evidence type="ECO:0000313" key="4">
    <source>
        <dbReference type="Proteomes" id="UP000680365"/>
    </source>
</evidence>
<evidence type="ECO:0000256" key="1">
    <source>
        <dbReference type="SAM" id="Phobius"/>
    </source>
</evidence>
<reference evidence="3 4" key="1">
    <citation type="journal article" date="2021" name="Nat. Commun.">
        <title>Reductive evolution and unique predatory mode in the CPR bacterium Vampirococcus lugosii.</title>
        <authorList>
            <person name="Moreira D."/>
            <person name="Zivanovic Y."/>
            <person name="Lopez-Archilla A.I."/>
            <person name="Iniesto M."/>
            <person name="Lopez-Garcia P."/>
        </authorList>
    </citation>
    <scope>NUCLEOTIDE SEQUENCE [LARGE SCALE GENOMIC DNA]</scope>
    <source>
        <strain evidence="3">Chiprana</strain>
    </source>
</reference>
<dbReference type="Proteomes" id="UP000680365">
    <property type="component" value="Unassembled WGS sequence"/>
</dbReference>
<organism evidence="3 4">
    <name type="scientific">Candidatus Vampirococcus lugosii</name>
    <dbReference type="NCBI Taxonomy" id="2789015"/>
    <lineage>
        <taxon>Bacteria</taxon>
        <taxon>Candidatus Absconditibacteriota</taxon>
        <taxon>Vampirococcus</taxon>
    </lineage>
</organism>
<keyword evidence="2" id="KW-0732">Signal</keyword>
<dbReference type="EMBL" id="JAEDAM010000083">
    <property type="protein sequence ID" value="MBS8122387.1"/>
    <property type="molecule type" value="Genomic_DNA"/>
</dbReference>
<keyword evidence="1" id="KW-0472">Membrane</keyword>
<sequence length="106" mass="11188">MDMIKKIILLLSIFILSLGSLSFAQDPGARSGFGADPGGINPDTPGSDSLKGEGFLDVIQKGINWVLGIMAFIALIVLLWGAFQMVTAAGNEEKYGKGFTILKQAA</sequence>
<feature type="signal peptide" evidence="2">
    <location>
        <begin position="1"/>
        <end position="24"/>
    </location>
</feature>
<feature type="chain" id="PRO_5045328517" evidence="2">
    <location>
        <begin position="25"/>
        <end position="106"/>
    </location>
</feature>
<gene>
    <name evidence="3" type="ORF">VAMP_374n7</name>
</gene>
<keyword evidence="4" id="KW-1185">Reference proteome</keyword>
<keyword evidence="1" id="KW-0812">Transmembrane</keyword>
<evidence type="ECO:0000256" key="2">
    <source>
        <dbReference type="SAM" id="SignalP"/>
    </source>
</evidence>
<feature type="non-terminal residue" evidence="3">
    <location>
        <position position="106"/>
    </location>
</feature>
<keyword evidence="1" id="KW-1133">Transmembrane helix</keyword>
<feature type="transmembrane region" description="Helical" evidence="1">
    <location>
        <begin position="63"/>
        <end position="83"/>
    </location>
</feature>
<comment type="caution">
    <text evidence="3">The sequence shown here is derived from an EMBL/GenBank/DDBJ whole genome shotgun (WGS) entry which is preliminary data.</text>
</comment>
<proteinExistence type="predicted"/>
<evidence type="ECO:0000313" key="3">
    <source>
        <dbReference type="EMBL" id="MBS8122387.1"/>
    </source>
</evidence>
<name>A0ABS5QMG0_9BACT</name>
<dbReference type="InterPro" id="IPR043993">
    <property type="entry name" value="T4SS_pilin"/>
</dbReference>
<accession>A0ABS5QMG0</accession>
<protein>
    <submittedName>
        <fullName evidence="3">Uncharacterized protein</fullName>
    </submittedName>
</protein>
<dbReference type="Pfam" id="PF18895">
    <property type="entry name" value="T4SS_pilin"/>
    <property type="match status" value="1"/>
</dbReference>